<proteinExistence type="predicted"/>
<keyword evidence="2" id="KW-0614">Plasmid</keyword>
<keyword evidence="3" id="KW-1185">Reference proteome</keyword>
<dbReference type="Proteomes" id="UP001319874">
    <property type="component" value="Plasmid pPT70"/>
</dbReference>
<name>A0ABM7U3G4_9BURK</name>
<feature type="region of interest" description="Disordered" evidence="1">
    <location>
        <begin position="1"/>
        <end position="58"/>
    </location>
</feature>
<evidence type="ECO:0008006" key="4">
    <source>
        <dbReference type="Google" id="ProtNLM"/>
    </source>
</evidence>
<geneLocation type="plasmid" evidence="2 3">
    <name>pPT70</name>
</geneLocation>
<gene>
    <name evidence="2" type="ORF">PTKU64_94220</name>
</gene>
<dbReference type="EMBL" id="AP024960">
    <property type="protein sequence ID" value="BCZ85747.1"/>
    <property type="molecule type" value="Genomic_DNA"/>
</dbReference>
<evidence type="ECO:0000313" key="3">
    <source>
        <dbReference type="Proteomes" id="UP001319874"/>
    </source>
</evidence>
<evidence type="ECO:0000256" key="1">
    <source>
        <dbReference type="SAM" id="MobiDB-lite"/>
    </source>
</evidence>
<sequence>MPDSTDDETAQGPPPPPQRGRGRPRKPDALTNAQRQAAWRARQRGAEKSVTVTENPLSAECERLRSELARARHELEEARSATAPSRGPGAPVEVAGVLERPGRVDPDAGERIIRLTLGNPAFYALERLVSHFGLSRRVVIERMLSWADDAVSRSFEQDDAAFNRYVDRRNRNR</sequence>
<reference evidence="2 3" key="1">
    <citation type="journal article" date="2022" name="Front. Microbiol.">
        <title>Identification and characterization of a novel class of self-sufficient cytochrome P450 hydroxylase involved in cyclohexanecarboxylate degradation in Paraburkholderia terrae strain KU-64.</title>
        <authorList>
            <person name="Yamamoto T."/>
            <person name="Hasegawa Y."/>
            <person name="Iwaki H."/>
        </authorList>
    </citation>
    <scope>NUCLEOTIDE SEQUENCE [LARGE SCALE GENOMIC DNA]</scope>
    <source>
        <strain evidence="2 3">KU-64</strain>
    </source>
</reference>
<accession>A0ABM7U3G4</accession>
<organism evidence="2 3">
    <name type="scientific">Paraburkholderia terrae</name>
    <dbReference type="NCBI Taxonomy" id="311230"/>
    <lineage>
        <taxon>Bacteria</taxon>
        <taxon>Pseudomonadati</taxon>
        <taxon>Pseudomonadota</taxon>
        <taxon>Betaproteobacteria</taxon>
        <taxon>Burkholderiales</taxon>
        <taxon>Burkholderiaceae</taxon>
        <taxon>Paraburkholderia</taxon>
    </lineage>
</organism>
<evidence type="ECO:0000313" key="2">
    <source>
        <dbReference type="EMBL" id="BCZ85747.1"/>
    </source>
</evidence>
<feature type="region of interest" description="Disordered" evidence="1">
    <location>
        <begin position="73"/>
        <end position="93"/>
    </location>
</feature>
<protein>
    <recommendedName>
        <fullName evidence="4">DUF2894 domain-containing protein</fullName>
    </recommendedName>
</protein>
<dbReference type="RefSeq" id="WP_229518214.1">
    <property type="nucleotide sequence ID" value="NZ_AP024960.1"/>
</dbReference>